<evidence type="ECO:0000256" key="1">
    <source>
        <dbReference type="SAM" id="MobiDB-lite"/>
    </source>
</evidence>
<feature type="region of interest" description="Disordered" evidence="1">
    <location>
        <begin position="409"/>
        <end position="488"/>
    </location>
</feature>
<feature type="transmembrane region" description="Helical" evidence="2">
    <location>
        <begin position="492"/>
        <end position="513"/>
    </location>
</feature>
<protein>
    <recommendedName>
        <fullName evidence="6">LPXTG-motif cell wall anchor domain-containing protein</fullName>
    </recommendedName>
</protein>
<feature type="chain" id="PRO_5046776516" description="LPXTG-motif cell wall anchor domain-containing protein" evidence="3">
    <location>
        <begin position="35"/>
        <end position="521"/>
    </location>
</feature>
<evidence type="ECO:0000313" key="4">
    <source>
        <dbReference type="EMBL" id="MBD3942560.1"/>
    </source>
</evidence>
<feature type="signal peptide" evidence="3">
    <location>
        <begin position="1"/>
        <end position="34"/>
    </location>
</feature>
<dbReference type="Proteomes" id="UP000598426">
    <property type="component" value="Unassembled WGS sequence"/>
</dbReference>
<evidence type="ECO:0000256" key="2">
    <source>
        <dbReference type="SAM" id="Phobius"/>
    </source>
</evidence>
<reference evidence="4 5" key="1">
    <citation type="submission" date="2020-09" db="EMBL/GenBank/DDBJ databases">
        <title>Isolation and identification of active actinomycetes.</title>
        <authorList>
            <person name="Li X."/>
        </authorList>
    </citation>
    <scope>NUCLEOTIDE SEQUENCE [LARGE SCALE GENOMIC DNA]</scope>
    <source>
        <strain evidence="4 5">NEAU-LLC</strain>
    </source>
</reference>
<feature type="compositionally biased region" description="Low complexity" evidence="1">
    <location>
        <begin position="433"/>
        <end position="475"/>
    </location>
</feature>
<evidence type="ECO:0000313" key="5">
    <source>
        <dbReference type="Proteomes" id="UP000598426"/>
    </source>
</evidence>
<proteinExistence type="predicted"/>
<evidence type="ECO:0008006" key="6">
    <source>
        <dbReference type="Google" id="ProtNLM"/>
    </source>
</evidence>
<organism evidence="4 5">
    <name type="scientific">Microbacterium helvum</name>
    <dbReference type="NCBI Taxonomy" id="2773713"/>
    <lineage>
        <taxon>Bacteria</taxon>
        <taxon>Bacillati</taxon>
        <taxon>Actinomycetota</taxon>
        <taxon>Actinomycetes</taxon>
        <taxon>Micrococcales</taxon>
        <taxon>Microbacteriaceae</taxon>
        <taxon>Microbacterium</taxon>
    </lineage>
</organism>
<evidence type="ECO:0000256" key="3">
    <source>
        <dbReference type="SAM" id="SignalP"/>
    </source>
</evidence>
<keyword evidence="5" id="KW-1185">Reference proteome</keyword>
<keyword evidence="3" id="KW-0732">Signal</keyword>
<comment type="caution">
    <text evidence="4">The sequence shown here is derived from an EMBL/GenBank/DDBJ whole genome shotgun (WGS) entry which is preliminary data.</text>
</comment>
<gene>
    <name evidence="4" type="ORF">IF188_12715</name>
</gene>
<keyword evidence="2" id="KW-0472">Membrane</keyword>
<dbReference type="RefSeq" id="WP_191172188.1">
    <property type="nucleotide sequence ID" value="NZ_JACXZS010000008.1"/>
</dbReference>
<sequence length="521" mass="54727">MPEARKKRTLKALAGALIAAALVVAPMVTAGASAAPKDKGPATAPTWPSATEGVKGELVAWTNQNNHADFWKTYVQDGDTVVCFDGQSSAHGKLTDGGLTVTLEPFNQDWEGDHWELLVIKAGSDWNNVIVHPQAGVAYASPPNSGGKQAQVSHWTVCKGTTPPTTQPDPEVSQRVTTDYDCTSGVVTTTTIYTTIEYIKNRAGEWQLGTPVDSAPVIETRLLTDEERTDCPTDTTVVYSEWKDGVWSCGDTTVDQTRTATTTTTVGGKTSTETKTETQTRALTQDEIGTCPLVPGDIEATCVGDVPYLSYDVALPEGFEAGENPVTITFLNPDGADYVVTGKPLSGKILWPGASDGEPKMWPGWDLVDGEYVQTEGNFAWTRDKTTVRFDVNPTYSTVVVYPQASADCANPPVGSGEEPEEPTVPGEPEEPTVPTVPEEEPTAPTEPGTPTEEPTDDTTGTPAGTPSATPVPAAEGSNGDLAVTGGGVSPIVVAAGGAALAAGVAVVTFAAYRRRRAGAE</sequence>
<accession>A0ABR8NPI6</accession>
<keyword evidence="2" id="KW-1133">Transmembrane helix</keyword>
<dbReference type="EMBL" id="JACXZS010000008">
    <property type="protein sequence ID" value="MBD3942560.1"/>
    <property type="molecule type" value="Genomic_DNA"/>
</dbReference>
<keyword evidence="2" id="KW-0812">Transmembrane</keyword>
<name>A0ABR8NPI6_9MICO</name>